<dbReference type="GO" id="GO:0006310">
    <property type="term" value="P:DNA recombination"/>
    <property type="evidence" value="ECO:0007669"/>
    <property type="project" value="UniProtKB-KW"/>
</dbReference>
<dbReference type="Pfam" id="PF12012">
    <property type="entry name" value="DUF3504"/>
    <property type="match status" value="1"/>
</dbReference>
<feature type="domain" description="ZMYM2-like/QRICH1 C-terminal" evidence="6">
    <location>
        <begin position="54"/>
        <end position="204"/>
    </location>
</feature>
<keyword evidence="2" id="KW-0597">Phosphoprotein</keyword>
<evidence type="ECO:0000256" key="1">
    <source>
        <dbReference type="ARBA" id="ARBA00022499"/>
    </source>
</evidence>
<proteinExistence type="predicted"/>
<comment type="caution">
    <text evidence="7">The sequence shown here is derived from an EMBL/GenBank/DDBJ whole genome shotgun (WGS) entry which is preliminary data.</text>
</comment>
<evidence type="ECO:0000256" key="5">
    <source>
        <dbReference type="SAM" id="MobiDB-lite"/>
    </source>
</evidence>
<evidence type="ECO:0000256" key="2">
    <source>
        <dbReference type="ARBA" id="ARBA00022553"/>
    </source>
</evidence>
<dbReference type="PANTHER" id="PTHR46963:SF2">
    <property type="match status" value="1"/>
</dbReference>
<evidence type="ECO:0000256" key="4">
    <source>
        <dbReference type="ARBA" id="ARBA00023172"/>
    </source>
</evidence>
<evidence type="ECO:0000313" key="7">
    <source>
        <dbReference type="EMBL" id="CAB4028131.1"/>
    </source>
</evidence>
<dbReference type="EMBL" id="CACRXK020015269">
    <property type="protein sequence ID" value="CAB4028131.1"/>
    <property type="molecule type" value="Genomic_DNA"/>
</dbReference>
<organism evidence="7 8">
    <name type="scientific">Paramuricea clavata</name>
    <name type="common">Red gorgonian</name>
    <name type="synonym">Violescent sea-whip</name>
    <dbReference type="NCBI Taxonomy" id="317549"/>
    <lineage>
        <taxon>Eukaryota</taxon>
        <taxon>Metazoa</taxon>
        <taxon>Cnidaria</taxon>
        <taxon>Anthozoa</taxon>
        <taxon>Octocorallia</taxon>
        <taxon>Malacalcyonacea</taxon>
        <taxon>Plexauridae</taxon>
        <taxon>Paramuricea</taxon>
    </lineage>
</organism>
<reference evidence="7" key="1">
    <citation type="submission" date="2020-04" db="EMBL/GenBank/DDBJ databases">
        <authorList>
            <person name="Alioto T."/>
            <person name="Alioto T."/>
            <person name="Gomez Garrido J."/>
        </authorList>
    </citation>
    <scope>NUCLEOTIDE SEQUENCE</scope>
    <source>
        <strain evidence="7">A484AB</strain>
    </source>
</reference>
<keyword evidence="3" id="KW-0832">Ubl conjugation</keyword>
<evidence type="ECO:0000259" key="6">
    <source>
        <dbReference type="Pfam" id="PF12012"/>
    </source>
</evidence>
<protein>
    <submittedName>
        <fullName evidence="7">Zinc finger MYM-type 3-like</fullName>
    </submittedName>
</protein>
<gene>
    <name evidence="7" type="ORF">PACLA_8A026207</name>
</gene>
<dbReference type="InterPro" id="IPR042838">
    <property type="entry name" value="KIAA1958"/>
</dbReference>
<dbReference type="InterPro" id="IPR013762">
    <property type="entry name" value="Integrase-like_cat_sf"/>
</dbReference>
<keyword evidence="4" id="KW-0233">DNA recombination</keyword>
<evidence type="ECO:0000313" key="8">
    <source>
        <dbReference type="Proteomes" id="UP001152795"/>
    </source>
</evidence>
<dbReference type="Gene3D" id="1.10.443.10">
    <property type="entry name" value="Intergrase catalytic core"/>
    <property type="match status" value="1"/>
</dbReference>
<dbReference type="Proteomes" id="UP001152795">
    <property type="component" value="Unassembled WGS sequence"/>
</dbReference>
<dbReference type="SUPFAM" id="SSF56349">
    <property type="entry name" value="DNA breaking-rejoining enzymes"/>
    <property type="match status" value="1"/>
</dbReference>
<sequence>MQAALDRYLREKKYPYSIIRDDKFEESKKVLEGKARELRKEGRGKRPNAAKPLTLQEEEMLWQEGKLGNSSPQILTNTMWWLLTQHFGLRGRQEHHTMSVEDFSFGEDDNGHEYITFHESPTKTRQGGLHITRRQQLPKMFATGGERCPVALFREYINHRPHEIRYEGPFYLTPLPKKTQHDIVWYKRVKLGVNSIAKIMKLVIANTSLEDSGKKLTNHSARKTLVKKLRASNVERSSIMNVTGHRNEQSLNDYDEGNEVEQRHISNLISNANAGQCRQIETMSSPQQMPTQSFNYPHWASSITSSSSSQSGPSNQFYNCNVVFNMNQVTSPKGQKRPFRRILESDSDSQE</sequence>
<dbReference type="GO" id="GO:0003677">
    <property type="term" value="F:DNA binding"/>
    <property type="evidence" value="ECO:0007669"/>
    <property type="project" value="InterPro"/>
</dbReference>
<dbReference type="AlphaFoldDB" id="A0A6S7JCV0"/>
<keyword evidence="1" id="KW-1017">Isopeptide bond</keyword>
<keyword evidence="8" id="KW-1185">Reference proteome</keyword>
<evidence type="ECO:0000256" key="3">
    <source>
        <dbReference type="ARBA" id="ARBA00022843"/>
    </source>
</evidence>
<accession>A0A6S7JCV0</accession>
<name>A0A6S7JCV0_PARCT</name>
<dbReference type="InterPro" id="IPR021893">
    <property type="entry name" value="ZMYM2-like_C"/>
</dbReference>
<dbReference type="OrthoDB" id="5963905at2759"/>
<feature type="compositionally biased region" description="Basic and acidic residues" evidence="5">
    <location>
        <begin position="30"/>
        <end position="41"/>
    </location>
</feature>
<feature type="region of interest" description="Disordered" evidence="5">
    <location>
        <begin position="329"/>
        <end position="351"/>
    </location>
</feature>
<feature type="region of interest" description="Disordered" evidence="5">
    <location>
        <begin position="30"/>
        <end position="52"/>
    </location>
</feature>
<dbReference type="PANTHER" id="PTHR46963">
    <property type="entry name" value="SIMILAR TO RIKEN CDNA E130308A19"/>
    <property type="match status" value="1"/>
</dbReference>
<dbReference type="GO" id="GO:0015074">
    <property type="term" value="P:DNA integration"/>
    <property type="evidence" value="ECO:0007669"/>
    <property type="project" value="InterPro"/>
</dbReference>
<dbReference type="InterPro" id="IPR011010">
    <property type="entry name" value="DNA_brk_join_enz"/>
</dbReference>